<dbReference type="Gene3D" id="3.30.710.10">
    <property type="entry name" value="Potassium Channel Kv1.1, Chain A"/>
    <property type="match status" value="1"/>
</dbReference>
<evidence type="ECO:0000313" key="2">
    <source>
        <dbReference type="EMBL" id="CAA7261057.1"/>
    </source>
</evidence>
<dbReference type="InterPro" id="IPR036890">
    <property type="entry name" value="HATPase_C_sf"/>
</dbReference>
<feature type="domain" description="BTB" evidence="1">
    <location>
        <begin position="2509"/>
        <end position="2581"/>
    </location>
</feature>
<dbReference type="OrthoDB" id="1262810at2759"/>
<dbReference type="NCBIfam" id="NF047352">
    <property type="entry name" value="P_loop_sacsin"/>
    <property type="match status" value="1"/>
</dbReference>
<dbReference type="InterPro" id="IPR058210">
    <property type="entry name" value="SACS/Nov_dom"/>
</dbReference>
<evidence type="ECO:0000259" key="1">
    <source>
        <dbReference type="PROSITE" id="PS50097"/>
    </source>
</evidence>
<dbReference type="EMBL" id="CACVBS010000031">
    <property type="protein sequence ID" value="CAA7261057.1"/>
    <property type="molecule type" value="Genomic_DNA"/>
</dbReference>
<reference evidence="2 3" key="1">
    <citation type="submission" date="2020-01" db="EMBL/GenBank/DDBJ databases">
        <authorList>
            <person name="Gupta K D."/>
        </authorList>
    </citation>
    <scope>NUCLEOTIDE SEQUENCE [LARGE SCALE GENOMIC DNA]</scope>
</reference>
<proteinExistence type="predicted"/>
<dbReference type="PANTHER" id="PTHR15600:SF42">
    <property type="entry name" value="SACSIN"/>
    <property type="match status" value="1"/>
</dbReference>
<gene>
    <name evidence="2" type="ORF">AAE3_LOCUS3098</name>
</gene>
<dbReference type="InterPro" id="IPR052972">
    <property type="entry name" value="Sacsin_chaperone_reg"/>
</dbReference>
<comment type="caution">
    <text evidence="2">The sequence shown here is derived from an EMBL/GenBank/DDBJ whole genome shotgun (WGS) entry which is preliminary data.</text>
</comment>
<dbReference type="SUPFAM" id="SSF54695">
    <property type="entry name" value="POZ domain"/>
    <property type="match status" value="1"/>
</dbReference>
<dbReference type="PANTHER" id="PTHR15600">
    <property type="entry name" value="SACSIN"/>
    <property type="match status" value="1"/>
</dbReference>
<dbReference type="CDD" id="cd18186">
    <property type="entry name" value="BTB_POZ_ZBTB_KLHL-like"/>
    <property type="match status" value="1"/>
</dbReference>
<organism evidence="2 3">
    <name type="scientific">Cyclocybe aegerita</name>
    <name type="common">Black poplar mushroom</name>
    <name type="synonym">Agrocybe aegerita</name>
    <dbReference type="NCBI Taxonomy" id="1973307"/>
    <lineage>
        <taxon>Eukaryota</taxon>
        <taxon>Fungi</taxon>
        <taxon>Dikarya</taxon>
        <taxon>Basidiomycota</taxon>
        <taxon>Agaricomycotina</taxon>
        <taxon>Agaricomycetes</taxon>
        <taxon>Agaricomycetidae</taxon>
        <taxon>Agaricales</taxon>
        <taxon>Agaricineae</taxon>
        <taxon>Bolbitiaceae</taxon>
        <taxon>Cyclocybe</taxon>
    </lineage>
</organism>
<protein>
    <recommendedName>
        <fullName evidence="1">BTB domain-containing protein</fullName>
    </recommendedName>
</protein>
<dbReference type="Proteomes" id="UP000467700">
    <property type="component" value="Unassembled WGS sequence"/>
</dbReference>
<dbReference type="Pfam" id="PF25794">
    <property type="entry name" value="SACS"/>
    <property type="match status" value="2"/>
</dbReference>
<dbReference type="Gene3D" id="3.30.565.10">
    <property type="entry name" value="Histidine kinase-like ATPase, C-terminal domain"/>
    <property type="match status" value="1"/>
</dbReference>
<dbReference type="InterPro" id="IPR000210">
    <property type="entry name" value="BTB/POZ_dom"/>
</dbReference>
<sequence>MPQSAKEEVQTTALIKGILNGYPGNSAIFREYLQNSDDAGATKQIFILDERQYPTESLLDPVLEDTQGPALIAVNNGVLRDSDWKALKSIHSSSKSTDETQTGKNGLGFRASYHLTENPEVFSGETLMVLDAHREFKEYPGGISINVVSEGHAYSDQLAPFKSVVNDPFQKYEGTAFRLPLRTEKQAGRSQIKPGEPTLIQEIRDLLLGFGSDELEQTVLFLKNIKTIEIRHIKANGLDTFIGRVRVEDVSSLQATLTGLPIRRTTLEMADGAARVRDWCFHHRAFDKAEASRLLSKRLGYDIGDALTAEKLTPNVDIAFPLSGDPIHGSLYTLLPLPIRTGFPVHLNAIFALTPDRQSLKNRQEIGLPHSRERRLIEWNRLIFDEYAPKVWADLLLKVTASLGASACWTAWPSQEYDSESYWVDLPGALVNEVVQRGLCVFPTIAKPRFISLSDRQTLISPTNPSVSLESLASLALDVVQPPSHIYHLLQTSSPRPSASFLSAQRLHEILLDRSPRVSWPSLGNKDVFRDVMDYLVFSSSIPNYSLIIGLPWFYLSNKPAGLIGLTSNVHEQKYFVPATEEEASLFAKHDCLISYDCMSSRLRNVLLLPDSSKYLNVAPLNPMEVISYLKVNSNPDVPWVIRFWTWLERWEKRKLFFKRLLACGGSLPLLPTASGAVRKVSDKMVSFQDTDDASVASWKTVGVYGPHSDLTNQVVAMLRDHSLIVSPRSPDYIPLLLRSCNPTLMSGLTPTTSFRDSFYNGLPPYGEVSPLRKEDKYVLESLPIFSVRDPTDGRPSLGCVNGSRIHVSIPDQEFPLPFLLRFPPVIYIDTNDYKTKCLAQLLEPIAPKDTFGLLTLAIDHWNDQNFDLQGKFVEEMVRHWYRLPAGLKSRLKDLPFVTVNGLDKRVKPHGLINPKSSLRILYTGEPGKIPSGRFEEDDYIAVMQSAGFFPSSLTERVVSERLAYLSSAPRNAYTIEKSRHLFEQLNQSWSQAFCDAVRSHRSSEWLPAASGLLAPHASRDDYVGENANPHFYDLALTLLQKSSATSRGLRTALGWSDTVPFGILADQLRLTIELSHSHQRVRRLEDMLQYLSALFERNHLSGREMEILRAVVADKSWIPVSYTETVPSRYALLGESGLKPPFRPIRQLEMSRFLRQMGCHDQPLTATLLDELKKRPSPQPSEVDLVVSLLHEISKSPSNVDQSLLWVLGRDLRLHRFEDVYFPDVHQLFVPDALKDKVGTHQAISRTLADALEIQTLSALILQLGDLDDSDDEEQMSEDLTGRIRGFLREYDERYAFNEFLANAHDAGAKKFSIAISNPWPPSTTTNGLQVISPEFSGLRGCHSLILHNDALMSDADFKGLRQVGQGGKLDQLDTHGRHGLGALSFYYFSDVAIVLSGKYVMILDPSARYLPRTRRGGRRTALKRTLEEMISSYPDQLAPYENVLGFSVKERHYAGTLFCLPLSSTTRDCRSFICERPCNLAATIAHINQTYRELARNAFYFTRLERISAWDGIQPIWEASASRSAVRELQDSSFTREDVRISSHHTGTSTESWIVATSTVSIPIEHTSTALSLKLGPQSKLKVQLALRLPSGSNIEERYNTPKDHYLFSTLRLPKTTSLPFHLNARFAISSNRQNLVFAPPDSSGKLDAKSSFNAWILDVVVPPLYLATLEHLISKAEMRRQFFRNVWWLIHPRDEISKLVSASFFRHLPSSTARLFEATRSEGTLLSFQESVFSIHEPQEVCEILKTIKIPKVVTLLRRLPIVHNLKDIKYMKTIDPPFVKGALLGAIPAEIQRGSECDGPTFEKQIMATLGYIRGEPPFPGLPLAILTSGALVSVPGMNDPPIYFSERSHASLFPTTRFLRASYDSETIRALLDDLSTHILELTQDTVMPLFIQEFEGLPDDNARRRLLETFWSLYSTLPGPPDLSSIEQSDYKVVQGVSRNLSLKECQPGQILLLNNAGKPPEWILAASQKLGIETVSVKSNRSLRGYLSKRFSDDIFTDFLKCLETIGVSRINGTITENERKELRAGIASRLSDWRRCDPGVSKGYLRSLKLWESWSTSGDQVSSADELVNAILPSFFPLASIKRYLAPGHSISEYSSNLTEFIAYPRPRKRKAAPTFVMSPADMLKVIRWPERLSEEQEVHAFKDFLDNMLGFSLCSFPSKSLYVPDTDGVLRLFSDLYDHNVPLFSTTLVFTENSSFMHEEFRATGRLSMRAARQLGLQHEVTLLTFQRCAQTVQQAFEMHLRGQEHPTRTEVTNMARITFNQYCTALPSLLMTNRGAWNSLDEISFVLRDDSRRRGASYYVDPYCGPRLSLLLPPSRFLLRKYEPVAWTQRALFLEDEEPEDDILAVHRNLGVPGISEVVEHLRILATQIGLDHPKDRTLIFDLKATYEWLNERADQAGQYLAPFVDERLFLNVVDPIEDTWDGQWSAASELVLNMHYDTNRKKRVNSFLRKYDALLRAAGCKTLNLQSVREERLAPATTGTSSHLRDAFDRMRKDGIFLDVMFVHAPDSPETEGFQIPAHKAFVAAAIPHFREMTSQGLDAKEGKFEFEGTKFGAEALLNFIYTGDFQIDAPEDNAEAYMILLRDLLELLPIADRWGMEEMKAKIEWSIIHKYDMIQRLPDSEAFNLISEEAIKYHADGLKEALEEFKRKNGELLD</sequence>
<accession>A0A8S0XNE0</accession>
<dbReference type="GO" id="GO:0030544">
    <property type="term" value="F:Hsp70 protein binding"/>
    <property type="evidence" value="ECO:0007669"/>
    <property type="project" value="TreeGrafter"/>
</dbReference>
<name>A0A8S0XNE0_CYCAE</name>
<keyword evidence="3" id="KW-1185">Reference proteome</keyword>
<dbReference type="SUPFAM" id="SSF55874">
    <property type="entry name" value="ATPase domain of HSP90 chaperone/DNA topoisomerase II/histidine kinase"/>
    <property type="match status" value="2"/>
</dbReference>
<dbReference type="Pfam" id="PF00651">
    <property type="entry name" value="BTB"/>
    <property type="match status" value="1"/>
</dbReference>
<evidence type="ECO:0000313" key="3">
    <source>
        <dbReference type="Proteomes" id="UP000467700"/>
    </source>
</evidence>
<dbReference type="InterPro" id="IPR011333">
    <property type="entry name" value="SKP1/BTB/POZ_sf"/>
</dbReference>
<dbReference type="PROSITE" id="PS50097">
    <property type="entry name" value="BTB"/>
    <property type="match status" value="1"/>
</dbReference>